<dbReference type="AlphaFoldDB" id="A0A433VRV0"/>
<sequence length="108" mass="11692">MKNSIYALGLLAAVLMIPNAAFAGSKQDANQELNQSVYVNGSGNSANVNGTQITTQNQRKRGYCSHRSGSQRQYSDQLMNQNVGIVGRRNTVNVNGTQKTTQQQARGC</sequence>
<feature type="chain" id="PRO_5030092592" evidence="2">
    <location>
        <begin position="24"/>
        <end position="108"/>
    </location>
</feature>
<accession>A0A433VRV0</accession>
<evidence type="ECO:0000313" key="3">
    <source>
        <dbReference type="EMBL" id="RUT08826.1"/>
    </source>
</evidence>
<dbReference type="OrthoDB" id="514512at2"/>
<evidence type="ECO:0000256" key="2">
    <source>
        <dbReference type="SAM" id="SignalP"/>
    </source>
</evidence>
<evidence type="ECO:0000256" key="1">
    <source>
        <dbReference type="SAM" id="MobiDB-lite"/>
    </source>
</evidence>
<dbReference type="EMBL" id="RSCL01000002">
    <property type="protein sequence ID" value="RUT08826.1"/>
    <property type="molecule type" value="Genomic_DNA"/>
</dbReference>
<gene>
    <name evidence="3" type="ORF">DSM106972_008790</name>
</gene>
<protein>
    <submittedName>
        <fullName evidence="3">Uncharacterized protein</fullName>
    </submittedName>
</protein>
<organism evidence="3 4">
    <name type="scientific">Dulcicalothrix desertica PCC 7102</name>
    <dbReference type="NCBI Taxonomy" id="232991"/>
    <lineage>
        <taxon>Bacteria</taxon>
        <taxon>Bacillati</taxon>
        <taxon>Cyanobacteriota</taxon>
        <taxon>Cyanophyceae</taxon>
        <taxon>Nostocales</taxon>
        <taxon>Calotrichaceae</taxon>
        <taxon>Dulcicalothrix</taxon>
    </lineage>
</organism>
<evidence type="ECO:0000313" key="4">
    <source>
        <dbReference type="Proteomes" id="UP000271624"/>
    </source>
</evidence>
<reference evidence="3" key="1">
    <citation type="submission" date="2018-12" db="EMBL/GenBank/DDBJ databases">
        <authorList>
            <person name="Will S."/>
            <person name="Neumann-Schaal M."/>
            <person name="Henke P."/>
        </authorList>
    </citation>
    <scope>NUCLEOTIDE SEQUENCE</scope>
    <source>
        <strain evidence="3">PCC 7102</strain>
    </source>
</reference>
<feature type="signal peptide" evidence="2">
    <location>
        <begin position="1"/>
        <end position="23"/>
    </location>
</feature>
<name>A0A433VRV0_9CYAN</name>
<keyword evidence="2" id="KW-0732">Signal</keyword>
<reference evidence="3" key="2">
    <citation type="journal article" date="2019" name="Genome Biol. Evol.">
        <title>Day and night: Metabolic profiles and evolutionary relationships of six axenic non-marine cyanobacteria.</title>
        <authorList>
            <person name="Will S.E."/>
            <person name="Henke P."/>
            <person name="Boedeker C."/>
            <person name="Huang S."/>
            <person name="Brinkmann H."/>
            <person name="Rohde M."/>
            <person name="Jarek M."/>
            <person name="Friedl T."/>
            <person name="Seufert S."/>
            <person name="Schumacher M."/>
            <person name="Overmann J."/>
            <person name="Neumann-Schaal M."/>
            <person name="Petersen J."/>
        </authorList>
    </citation>
    <scope>NUCLEOTIDE SEQUENCE [LARGE SCALE GENOMIC DNA]</scope>
    <source>
        <strain evidence="3">PCC 7102</strain>
    </source>
</reference>
<feature type="region of interest" description="Disordered" evidence="1">
    <location>
        <begin position="42"/>
        <end position="73"/>
    </location>
</feature>
<dbReference type="RefSeq" id="WP_073624040.1">
    <property type="nucleotide sequence ID" value="NZ_RSCL01000002.1"/>
</dbReference>
<keyword evidence="4" id="KW-1185">Reference proteome</keyword>
<comment type="caution">
    <text evidence="3">The sequence shown here is derived from an EMBL/GenBank/DDBJ whole genome shotgun (WGS) entry which is preliminary data.</text>
</comment>
<dbReference type="Proteomes" id="UP000271624">
    <property type="component" value="Unassembled WGS sequence"/>
</dbReference>
<proteinExistence type="predicted"/>